<dbReference type="AlphaFoldDB" id="A0A8J6TSK7"/>
<reference evidence="4" key="1">
    <citation type="submission" date="2020-09" db="EMBL/GenBank/DDBJ databases">
        <title>Taishania pollutisoli gen. nov., sp. nov., Isolated from Tetrabromobisphenol A-Contaminated Soil.</title>
        <authorList>
            <person name="Chen Q."/>
        </authorList>
    </citation>
    <scope>NUCLEOTIDE SEQUENCE</scope>
    <source>
        <strain evidence="4">CZZ-1</strain>
    </source>
</reference>
<dbReference type="SUPFAM" id="SSF63829">
    <property type="entry name" value="Calcium-dependent phosphotriesterase"/>
    <property type="match status" value="1"/>
</dbReference>
<keyword evidence="4" id="KW-0808">Transferase</keyword>
<dbReference type="Pfam" id="PF06580">
    <property type="entry name" value="His_kinase"/>
    <property type="match status" value="1"/>
</dbReference>
<sequence length="942" mass="107955">MAKQTLFIFLVSLFHLTTQLLSQNVPVLFNHYSGLPGNSVHDCAESNTGKLWIATDKGLAYYDGYTFTKVDLRDNLTTMFSWGFFKDRKGRLWLRNRQAPMTYIYNDSIHRVKNTEHLHDIHFNYFSEDEQGNIYIGSVNSKLTHKIGVDGHVATIDSVLVLINSQKKRVWTKHHPYSYQKGAVVGDIVASFLINKKSEAFIQIWNTVTNKKELLPAGFMDGFRHISKLDANHILLSGKAGIFKLNLATKAITPYNSCYNTTYKDVVMVYKDRYGNSWFCDYSKGIWFEKALSPSITYTDLGNVDDITSHSKTADSVITLSTTSSYHYLIRKKGITKRIDRVTNEGLEILTSTDIAAFFQDWDLEYYYNTAYLMAKKPGPMKRLVFDQWTSCSSGESYCFDGESYKCHFETDTSFHIGTSSGLYSILWKKGKIKAVHWYTGYVFDVCAIGSSIYSVGLSGLRKTDVHTKKTTLLIDDMNLRNVCATSKYLLVRKEDGTILILDIQTHQLLKVYNNYKYLQKIQMVGKEIWGLGESSIVKLDPDDLSILMEINRFDGITAPYKLGIEKIGTDYFLICKNGFYTFNDASIKKINYEKNVNFKIERVFVNGKQLSGDTVFLKGENNLMQVNLQYIYFPFSAQSVVFYYRINKGKWNLSSQPTITIIDPPYGAYELEIKAKLDDRSLPFDKKLILFIHNPPPFHKTNLFLFLVILAIVIVVSSILIAQRKRKVKQLQQRFDASQNRMKMLIMQMKPHFLSNIFNSLQTSFIENDPIRSSQLITNLDNYLRLSLSYSKKDLVSLYEEIGLVKKYLLLEQNRLSKRVELVISDRLNNHSGNIMVPVFILQPIIENAIWHGIQKSNEPEGKITIDYTEDGNYFILSVTDNGIGIGNSNREGNSIALKNINERLSLIDENKRDSYLVMEAAHPGTNVHLYVAKKSKNHSH</sequence>
<keyword evidence="2" id="KW-1133">Transmembrane helix</keyword>
<dbReference type="EMBL" id="JACVEL010000001">
    <property type="protein sequence ID" value="MBC9811394.1"/>
    <property type="molecule type" value="Genomic_DNA"/>
</dbReference>
<dbReference type="SUPFAM" id="SSF69322">
    <property type="entry name" value="Tricorn protease domain 2"/>
    <property type="match status" value="1"/>
</dbReference>
<dbReference type="InterPro" id="IPR010559">
    <property type="entry name" value="Sig_transdc_His_kin_internal"/>
</dbReference>
<dbReference type="RefSeq" id="WP_216713437.1">
    <property type="nucleotide sequence ID" value="NZ_JACVEL010000001.1"/>
</dbReference>
<evidence type="ECO:0000256" key="1">
    <source>
        <dbReference type="SAM" id="Coils"/>
    </source>
</evidence>
<feature type="transmembrane region" description="Helical" evidence="2">
    <location>
        <begin position="704"/>
        <end position="723"/>
    </location>
</feature>
<evidence type="ECO:0000313" key="5">
    <source>
        <dbReference type="Proteomes" id="UP000652681"/>
    </source>
</evidence>
<dbReference type="PANTHER" id="PTHR34220">
    <property type="entry name" value="SENSOR HISTIDINE KINASE YPDA"/>
    <property type="match status" value="1"/>
</dbReference>
<feature type="coiled-coil region" evidence="1">
    <location>
        <begin position="722"/>
        <end position="749"/>
    </location>
</feature>
<dbReference type="PANTHER" id="PTHR34220:SF7">
    <property type="entry name" value="SENSOR HISTIDINE KINASE YPDA"/>
    <property type="match status" value="1"/>
</dbReference>
<keyword evidence="5" id="KW-1185">Reference proteome</keyword>
<accession>A0A8J6TSK7</accession>
<dbReference type="InterPro" id="IPR050640">
    <property type="entry name" value="Bact_2-comp_sensor_kinase"/>
</dbReference>
<dbReference type="InterPro" id="IPR015943">
    <property type="entry name" value="WD40/YVTN_repeat-like_dom_sf"/>
</dbReference>
<proteinExistence type="predicted"/>
<feature type="domain" description="Signal transduction histidine kinase internal region" evidence="3">
    <location>
        <begin position="742"/>
        <end position="820"/>
    </location>
</feature>
<dbReference type="InterPro" id="IPR036890">
    <property type="entry name" value="HATPase_C_sf"/>
</dbReference>
<comment type="caution">
    <text evidence="4">The sequence shown here is derived from an EMBL/GenBank/DDBJ whole genome shotgun (WGS) entry which is preliminary data.</text>
</comment>
<dbReference type="Gene3D" id="2.130.10.10">
    <property type="entry name" value="YVTN repeat-like/Quinoprotein amine dehydrogenase"/>
    <property type="match status" value="1"/>
</dbReference>
<organism evidence="4 5">
    <name type="scientific">Taishania pollutisoli</name>
    <dbReference type="NCBI Taxonomy" id="2766479"/>
    <lineage>
        <taxon>Bacteria</taxon>
        <taxon>Pseudomonadati</taxon>
        <taxon>Bacteroidota</taxon>
        <taxon>Flavobacteriia</taxon>
        <taxon>Flavobacteriales</taxon>
        <taxon>Crocinitomicaceae</taxon>
        <taxon>Taishania</taxon>
    </lineage>
</organism>
<evidence type="ECO:0000259" key="3">
    <source>
        <dbReference type="Pfam" id="PF06580"/>
    </source>
</evidence>
<dbReference type="Gene3D" id="3.30.565.10">
    <property type="entry name" value="Histidine kinase-like ATPase, C-terminal domain"/>
    <property type="match status" value="1"/>
</dbReference>
<gene>
    <name evidence="4" type="ORF">H9Y05_02795</name>
</gene>
<dbReference type="GO" id="GO:0000155">
    <property type="term" value="F:phosphorelay sensor kinase activity"/>
    <property type="evidence" value="ECO:0007669"/>
    <property type="project" value="InterPro"/>
</dbReference>
<keyword evidence="4" id="KW-0418">Kinase</keyword>
<protein>
    <submittedName>
        <fullName evidence="4">Histidine kinase</fullName>
    </submittedName>
</protein>
<dbReference type="SUPFAM" id="SSF55874">
    <property type="entry name" value="ATPase domain of HSP90 chaperone/DNA topoisomerase II/histidine kinase"/>
    <property type="match status" value="1"/>
</dbReference>
<dbReference type="GO" id="GO:0016020">
    <property type="term" value="C:membrane"/>
    <property type="evidence" value="ECO:0007669"/>
    <property type="project" value="InterPro"/>
</dbReference>
<keyword evidence="2" id="KW-0812">Transmembrane</keyword>
<evidence type="ECO:0000256" key="2">
    <source>
        <dbReference type="SAM" id="Phobius"/>
    </source>
</evidence>
<evidence type="ECO:0000313" key="4">
    <source>
        <dbReference type="EMBL" id="MBC9811394.1"/>
    </source>
</evidence>
<dbReference type="Proteomes" id="UP000652681">
    <property type="component" value="Unassembled WGS sequence"/>
</dbReference>
<name>A0A8J6TSK7_9FLAO</name>
<keyword evidence="1" id="KW-0175">Coiled coil</keyword>
<keyword evidence="2" id="KW-0472">Membrane</keyword>